<feature type="region of interest" description="Disordered" evidence="1">
    <location>
        <begin position="16"/>
        <end position="150"/>
    </location>
</feature>
<keyword evidence="3" id="KW-1185">Reference proteome</keyword>
<sequence length="165" mass="18043">MADSALESAKIVTLSYQSKVKDNDVNESSSTTNVKTPACGSLHPSSPSRIMDGVATGNVPLDNQAASTTKKTADSDKKKKSKMADEARSNSRAYEAIRLTSGGETREMSVNEHFDGQQRRSLITSALVNDEKKRRRSDRYDSSESSDSVNEVLCHIPLVPMFDLK</sequence>
<name>E9GZK1_DAPPU</name>
<feature type="compositionally biased region" description="Basic and acidic residues" evidence="1">
    <location>
        <begin position="71"/>
        <end position="89"/>
    </location>
</feature>
<dbReference type="InParanoid" id="E9GZK1"/>
<dbReference type="EMBL" id="GL732578">
    <property type="protein sequence ID" value="EFX75091.1"/>
    <property type="molecule type" value="Genomic_DNA"/>
</dbReference>
<evidence type="ECO:0000313" key="2">
    <source>
        <dbReference type="EMBL" id="EFX75091.1"/>
    </source>
</evidence>
<dbReference type="HOGENOM" id="CLU_1612483_0_0_1"/>
<protein>
    <submittedName>
        <fullName evidence="2">Uncharacterized protein</fullName>
    </submittedName>
</protein>
<accession>E9GZK1</accession>
<organism evidence="2 3">
    <name type="scientific">Daphnia pulex</name>
    <name type="common">Water flea</name>
    <dbReference type="NCBI Taxonomy" id="6669"/>
    <lineage>
        <taxon>Eukaryota</taxon>
        <taxon>Metazoa</taxon>
        <taxon>Ecdysozoa</taxon>
        <taxon>Arthropoda</taxon>
        <taxon>Crustacea</taxon>
        <taxon>Branchiopoda</taxon>
        <taxon>Diplostraca</taxon>
        <taxon>Cladocera</taxon>
        <taxon>Anomopoda</taxon>
        <taxon>Daphniidae</taxon>
        <taxon>Daphnia</taxon>
    </lineage>
</organism>
<feature type="compositionally biased region" description="Basic and acidic residues" evidence="1">
    <location>
        <begin position="104"/>
        <end position="118"/>
    </location>
</feature>
<gene>
    <name evidence="2" type="ORF">DAPPUDRAFT_323716</name>
</gene>
<evidence type="ECO:0000256" key="1">
    <source>
        <dbReference type="SAM" id="MobiDB-lite"/>
    </source>
</evidence>
<dbReference type="AlphaFoldDB" id="E9GZK1"/>
<dbReference type="KEGG" id="dpx:DAPPUDRAFT_323716"/>
<dbReference type="Proteomes" id="UP000000305">
    <property type="component" value="Unassembled WGS sequence"/>
</dbReference>
<feature type="compositionally biased region" description="Polar residues" evidence="1">
    <location>
        <begin position="26"/>
        <end position="35"/>
    </location>
</feature>
<proteinExistence type="predicted"/>
<evidence type="ECO:0000313" key="3">
    <source>
        <dbReference type="Proteomes" id="UP000000305"/>
    </source>
</evidence>
<reference evidence="2 3" key="1">
    <citation type="journal article" date="2011" name="Science">
        <title>The ecoresponsive genome of Daphnia pulex.</title>
        <authorList>
            <person name="Colbourne J.K."/>
            <person name="Pfrender M.E."/>
            <person name="Gilbert D."/>
            <person name="Thomas W.K."/>
            <person name="Tucker A."/>
            <person name="Oakley T.H."/>
            <person name="Tokishita S."/>
            <person name="Aerts A."/>
            <person name="Arnold G.J."/>
            <person name="Basu M.K."/>
            <person name="Bauer D.J."/>
            <person name="Caceres C.E."/>
            <person name="Carmel L."/>
            <person name="Casola C."/>
            <person name="Choi J.H."/>
            <person name="Detter J.C."/>
            <person name="Dong Q."/>
            <person name="Dusheyko S."/>
            <person name="Eads B.D."/>
            <person name="Frohlich T."/>
            <person name="Geiler-Samerotte K.A."/>
            <person name="Gerlach D."/>
            <person name="Hatcher P."/>
            <person name="Jogdeo S."/>
            <person name="Krijgsveld J."/>
            <person name="Kriventseva E.V."/>
            <person name="Kultz D."/>
            <person name="Laforsch C."/>
            <person name="Lindquist E."/>
            <person name="Lopez J."/>
            <person name="Manak J.R."/>
            <person name="Muller J."/>
            <person name="Pangilinan J."/>
            <person name="Patwardhan R.P."/>
            <person name="Pitluck S."/>
            <person name="Pritham E.J."/>
            <person name="Rechtsteiner A."/>
            <person name="Rho M."/>
            <person name="Rogozin I.B."/>
            <person name="Sakarya O."/>
            <person name="Salamov A."/>
            <person name="Schaack S."/>
            <person name="Shapiro H."/>
            <person name="Shiga Y."/>
            <person name="Skalitzky C."/>
            <person name="Smith Z."/>
            <person name="Souvorov A."/>
            <person name="Sung W."/>
            <person name="Tang Z."/>
            <person name="Tsuchiya D."/>
            <person name="Tu H."/>
            <person name="Vos H."/>
            <person name="Wang M."/>
            <person name="Wolf Y.I."/>
            <person name="Yamagata H."/>
            <person name="Yamada T."/>
            <person name="Ye Y."/>
            <person name="Shaw J.R."/>
            <person name="Andrews J."/>
            <person name="Crease T.J."/>
            <person name="Tang H."/>
            <person name="Lucas S.M."/>
            <person name="Robertson H.M."/>
            <person name="Bork P."/>
            <person name="Koonin E.V."/>
            <person name="Zdobnov E.M."/>
            <person name="Grigoriev I.V."/>
            <person name="Lynch M."/>
            <person name="Boore J.L."/>
        </authorList>
    </citation>
    <scope>NUCLEOTIDE SEQUENCE [LARGE SCALE GENOMIC DNA]</scope>
</reference>